<reference evidence="11" key="1">
    <citation type="submission" date="2023-03" db="EMBL/GenBank/DDBJ databases">
        <title>Chromosome-scale reference genome and RAD-based genetic map of yellow starthistle (Centaurea solstitialis) reveal putative structural variation and QTLs associated with invader traits.</title>
        <authorList>
            <person name="Reatini B."/>
            <person name="Cang F.A."/>
            <person name="Jiang Q."/>
            <person name="Mckibben M.T.W."/>
            <person name="Barker M.S."/>
            <person name="Rieseberg L.H."/>
            <person name="Dlugosch K.M."/>
        </authorList>
    </citation>
    <scope>NUCLEOTIDE SEQUENCE</scope>
    <source>
        <strain evidence="11">CAN-66</strain>
        <tissue evidence="11">Leaf</tissue>
    </source>
</reference>
<protein>
    <submittedName>
        <fullName evidence="11">Uncharacterized protein</fullName>
    </submittedName>
</protein>
<dbReference type="SUPFAM" id="SSF53098">
    <property type="entry name" value="Ribonuclease H-like"/>
    <property type="match status" value="1"/>
</dbReference>
<dbReference type="InterPro" id="IPR001878">
    <property type="entry name" value="Znf_CCHC"/>
</dbReference>
<dbReference type="InterPro" id="IPR001584">
    <property type="entry name" value="Integrase_cat-core"/>
</dbReference>
<dbReference type="InterPro" id="IPR002160">
    <property type="entry name" value="Prot_inh_Kunz-lg"/>
</dbReference>
<dbReference type="GO" id="GO:0003676">
    <property type="term" value="F:nucleic acid binding"/>
    <property type="evidence" value="ECO:0007669"/>
    <property type="project" value="InterPro"/>
</dbReference>
<dbReference type="Pfam" id="PF00197">
    <property type="entry name" value="Kunitz_legume"/>
    <property type="match status" value="2"/>
</dbReference>
<dbReference type="PROSITE" id="PS50158">
    <property type="entry name" value="ZF_CCHC"/>
    <property type="match status" value="1"/>
</dbReference>
<dbReference type="PROSITE" id="PS50994">
    <property type="entry name" value="INTEGRASE"/>
    <property type="match status" value="1"/>
</dbReference>
<evidence type="ECO:0000256" key="3">
    <source>
        <dbReference type="ARBA" id="ARBA00022723"/>
    </source>
</evidence>
<dbReference type="InterPro" id="IPR036397">
    <property type="entry name" value="RNaseH_sf"/>
</dbReference>
<dbReference type="Pfam" id="PF00098">
    <property type="entry name" value="zf-CCHC"/>
    <property type="match status" value="1"/>
</dbReference>
<dbReference type="InterPro" id="IPR054722">
    <property type="entry name" value="PolX-like_BBD"/>
</dbReference>
<dbReference type="SUPFAM" id="SSF57756">
    <property type="entry name" value="Retrovirus zinc finger-like domains"/>
    <property type="match status" value="1"/>
</dbReference>
<dbReference type="SMART" id="SM00343">
    <property type="entry name" value="ZnF_C2HC"/>
    <property type="match status" value="1"/>
</dbReference>
<sequence>MKPSLFIVSFILFIGIALAAEVTIKDAKGKKDPSAANLGDTFTFTHTYNRPTYLHTEGNLGNDSGFSKTGPCQKSTFWTIPDADAKAPDNLVTTGGGFDDGVTCFQLVEYPKPTNPKVPSYMLQHCPYYCGGTPTTSLCYNVSIYVDKGVRRLASGGGTPFEFVFHKVARFMPKYQPESAKMADKTEKESQVTLHYPMLSRNNYAAWAIKMKVFMQAQGVWDAVEPKNQREVVEVKKDKMALAAIYQGIPEDLLLSLAEKQTAKEAWGTLKTMYMGADRVKTAKVQTLKAEFETLSMKDTEVIDDFAVKVNNIVSNIRALGEKVDEAYVVKKLLRAVPSKFLQIASTIEQFADLDRMTVEEVIGRLKAHEERVRGQSDSGEGKLLLSYQEWLEKAKKKGDEEKKPVQRNYRSVASSSRGRGRGRGRGGFNSSRGGRRGGGFYQSRDGGRGSSSTRDKNKIQCYNCQEFGHFAYECRNPRKERIQEANLTQEDDEPALLLAASNTVHEVIEEVYLNEKHVTPTLRSSNEGSNTTKIWFLDNGASNHMTGDKEKFSELNESVRGYVRFGDDSRVRIEGKGSIFFICKNGEKRMLRDVYYIPSLCNNIISLGQLAQDGDRILMHGLFLWIHDKKGRLLMKMLKQMRDKDMVYGLDKIEQPSTLCKSCLEGKQTRNSFPAQAIYKAKTRLELIHADLCGPITPPTASGNRYFLLLVDDFSRVMWIYLLKSKDEALSSFQKFRLLIENVTDEKVKTLRSDRGGEFLSKSFTMYCDETGLNHQFSAPYSPQQNGVVERRNRMVIEMARSMMKYMKVPEVLWGEAVRQAVYILNRVSTKALNDKTPYEAWSGKRPNIGRLRVFGCVAHSKVLRGQQRKLDSRSEMLVHLGTETGSKAYRLLDPVSGRIRVSRDVRFEEYKAWPWDDTIKFKGKVGATFIVEGYKQENPDVEAESGESVEPFTDPETPQSQPLGESQLNADQNESVPIESPVASVGSSSTASSSTGGGAPKRYRSLAEIYEETDQIELEPEQLMFMQDVDEPTTYSVAAKDREWVKAMKSELDAIERNKTWSLVDLPAGRKPIGLKWLFKLKRDPNGKIIKYKARLVAKGYVQKPGVDFDEVFAPVARLETIRILLALASSRGWKVHHLDVKSAFLNGNLEEEVYVTQPEGYVKANHPEQVYKLSKALYGLRQAPRAWNSRLDKCLKGLKFERCGLEHAVYTRKEGGNLLIVGVYVDDLVVTGNCDEDVKYFKEQMSREFEMSDLGLLSYYLGIEVSQHEDGISLKQTAYAKNVLLKAGMEDCNPSQFPMEHKEELTKDEEGVLVDPTQYRSIIGGLRYLTHTRPDISYAVGIVSRFMERPTLKHMQAVKRILRYVRGTVDYGLIYVQEHKGDAIIGFSDSNHARDAEDRRSTGGMAFYLNENLITWGSKKQQCVALSSCEAEFMAATTATCQGIWVSRLVHEITGKKVGPFMLYLDNKSTVDLIKNPVFHGRSKHIDLKYHFIRECVERGDVIVKRVCSKEQRADIFTKPLPRLQFIEMRRMLGVHLGFCLDYILGNIEQKLKIRSSETKPGHKMRTRGFESGVNGIPSTFPQALPLRHKPCGCQRAKGGGFKLSKTANNKKICPYNVVQDPFAANLGDTFTFTHTNNRPTYLHTERNLDIDSGFSKTGPCQKSTFWKVPDVEAGKAPDNLVTTGGGLAEGTSCFQLVEYPKPTNRKVPSYMLQHCPYYCVGTPPPVICYNVSLYVDNGVRLLALGGGTPFEFVFHKVSK</sequence>
<evidence type="ECO:0000313" key="12">
    <source>
        <dbReference type="Proteomes" id="UP001172457"/>
    </source>
</evidence>
<dbReference type="Pfam" id="PF00665">
    <property type="entry name" value="rve"/>
    <property type="match status" value="1"/>
</dbReference>
<dbReference type="InterPro" id="IPR036875">
    <property type="entry name" value="Znf_CCHC_sf"/>
</dbReference>
<dbReference type="InterPro" id="IPR056368">
    <property type="entry name" value="KTI1"/>
</dbReference>
<dbReference type="PANTHER" id="PTHR42648:SF25">
    <property type="entry name" value="RNA-DIRECTED DNA POLYMERASE"/>
    <property type="match status" value="1"/>
</dbReference>
<evidence type="ECO:0000256" key="7">
    <source>
        <dbReference type="SAM" id="MobiDB-lite"/>
    </source>
</evidence>
<dbReference type="InterPro" id="IPR013103">
    <property type="entry name" value="RVT_2"/>
</dbReference>
<evidence type="ECO:0000313" key="11">
    <source>
        <dbReference type="EMBL" id="KAJ9540157.1"/>
    </source>
</evidence>
<evidence type="ECO:0000256" key="1">
    <source>
        <dbReference type="ARBA" id="ARBA00005440"/>
    </source>
</evidence>
<feature type="domain" description="CCHC-type" evidence="9">
    <location>
        <begin position="462"/>
        <end position="477"/>
    </location>
</feature>
<evidence type="ECO:0000256" key="2">
    <source>
        <dbReference type="ARBA" id="ARBA00022670"/>
    </source>
</evidence>
<dbReference type="GO" id="GO:0008270">
    <property type="term" value="F:zinc ion binding"/>
    <property type="evidence" value="ECO:0007669"/>
    <property type="project" value="UniProtKB-KW"/>
</dbReference>
<dbReference type="Proteomes" id="UP001172457">
    <property type="component" value="Chromosome 7"/>
</dbReference>
<keyword evidence="2" id="KW-0645">Protease</keyword>
<evidence type="ECO:0000256" key="8">
    <source>
        <dbReference type="SAM" id="SignalP"/>
    </source>
</evidence>
<feature type="chain" id="PRO_5041416881" evidence="8">
    <location>
        <begin position="20"/>
        <end position="1763"/>
    </location>
</feature>
<evidence type="ECO:0000256" key="5">
    <source>
        <dbReference type="ARBA" id="ARBA00022801"/>
    </source>
</evidence>
<keyword evidence="3" id="KW-0479">Metal-binding</keyword>
<dbReference type="PANTHER" id="PTHR42648">
    <property type="entry name" value="TRANSPOSASE, PUTATIVE-RELATED"/>
    <property type="match status" value="1"/>
</dbReference>
<gene>
    <name evidence="11" type="ORF">OSB04_026663</name>
</gene>
<proteinExistence type="inferred from homology"/>
<keyword evidence="5" id="KW-0378">Hydrolase</keyword>
<dbReference type="GO" id="GO:0006508">
    <property type="term" value="P:proteolysis"/>
    <property type="evidence" value="ECO:0007669"/>
    <property type="project" value="UniProtKB-KW"/>
</dbReference>
<dbReference type="EMBL" id="JARYMX010000007">
    <property type="protein sequence ID" value="KAJ9540157.1"/>
    <property type="molecule type" value="Genomic_DNA"/>
</dbReference>
<feature type="region of interest" description="Disordered" evidence="7">
    <location>
        <begin position="397"/>
        <end position="456"/>
    </location>
</feature>
<keyword evidence="12" id="KW-1185">Reference proteome</keyword>
<dbReference type="InterPro" id="IPR012337">
    <property type="entry name" value="RNaseH-like_sf"/>
</dbReference>
<name>A0AA38VVV4_9ASTR</name>
<evidence type="ECO:0000259" key="9">
    <source>
        <dbReference type="PROSITE" id="PS50158"/>
    </source>
</evidence>
<dbReference type="Gene3D" id="2.80.10.50">
    <property type="match status" value="2"/>
</dbReference>
<dbReference type="Gene3D" id="4.10.60.10">
    <property type="entry name" value="Zinc finger, CCHC-type"/>
    <property type="match status" value="1"/>
</dbReference>
<keyword evidence="6" id="KW-0863">Zinc-finger</keyword>
<dbReference type="Pfam" id="PF07727">
    <property type="entry name" value="RVT_2"/>
    <property type="match status" value="1"/>
</dbReference>
<dbReference type="InterPro" id="IPR057670">
    <property type="entry name" value="SH3_retrovirus"/>
</dbReference>
<dbReference type="CDD" id="cd00178">
    <property type="entry name" value="beta-trefoil_STI"/>
    <property type="match status" value="2"/>
</dbReference>
<evidence type="ECO:0000256" key="4">
    <source>
        <dbReference type="ARBA" id="ARBA00022750"/>
    </source>
</evidence>
<evidence type="ECO:0000256" key="6">
    <source>
        <dbReference type="PROSITE-ProRule" id="PRU00047"/>
    </source>
</evidence>
<dbReference type="GO" id="GO:0015074">
    <property type="term" value="P:DNA integration"/>
    <property type="evidence" value="ECO:0007669"/>
    <property type="project" value="InterPro"/>
</dbReference>
<keyword evidence="6" id="KW-0862">Zinc</keyword>
<feature type="compositionally biased region" description="Polar residues" evidence="7">
    <location>
        <begin position="958"/>
        <end position="977"/>
    </location>
</feature>
<dbReference type="Gene3D" id="3.30.420.10">
    <property type="entry name" value="Ribonuclease H-like superfamily/Ribonuclease H"/>
    <property type="match status" value="1"/>
</dbReference>
<feature type="signal peptide" evidence="8">
    <location>
        <begin position="1"/>
        <end position="19"/>
    </location>
</feature>
<organism evidence="11 12">
    <name type="scientific">Centaurea solstitialis</name>
    <name type="common">yellow star-thistle</name>
    <dbReference type="NCBI Taxonomy" id="347529"/>
    <lineage>
        <taxon>Eukaryota</taxon>
        <taxon>Viridiplantae</taxon>
        <taxon>Streptophyta</taxon>
        <taxon>Embryophyta</taxon>
        <taxon>Tracheophyta</taxon>
        <taxon>Spermatophyta</taxon>
        <taxon>Magnoliopsida</taxon>
        <taxon>eudicotyledons</taxon>
        <taxon>Gunneridae</taxon>
        <taxon>Pentapetalae</taxon>
        <taxon>asterids</taxon>
        <taxon>campanulids</taxon>
        <taxon>Asterales</taxon>
        <taxon>Asteraceae</taxon>
        <taxon>Carduoideae</taxon>
        <taxon>Cardueae</taxon>
        <taxon>Centaureinae</taxon>
        <taxon>Centaurea</taxon>
    </lineage>
</organism>
<accession>A0AA38VVV4</accession>
<dbReference type="Pfam" id="PF14223">
    <property type="entry name" value="Retrotran_gag_2"/>
    <property type="match status" value="1"/>
</dbReference>
<dbReference type="SMART" id="SM00452">
    <property type="entry name" value="STI"/>
    <property type="match status" value="1"/>
</dbReference>
<dbReference type="SUPFAM" id="SSF56672">
    <property type="entry name" value="DNA/RNA polymerases"/>
    <property type="match status" value="1"/>
</dbReference>
<feature type="region of interest" description="Disordered" evidence="7">
    <location>
        <begin position="938"/>
        <end position="1003"/>
    </location>
</feature>
<comment type="similarity">
    <text evidence="1">Belongs to the protease inhibitor I3 (leguminous Kunitz-type inhibitor) family.</text>
</comment>
<feature type="domain" description="Integrase catalytic" evidence="10">
    <location>
        <begin position="671"/>
        <end position="847"/>
    </location>
</feature>
<keyword evidence="8" id="KW-0732">Signal</keyword>
<dbReference type="SUPFAM" id="SSF50386">
    <property type="entry name" value="STI-like"/>
    <property type="match status" value="2"/>
</dbReference>
<dbReference type="CDD" id="cd09272">
    <property type="entry name" value="RNase_HI_RT_Ty1"/>
    <property type="match status" value="1"/>
</dbReference>
<evidence type="ECO:0000259" key="10">
    <source>
        <dbReference type="PROSITE" id="PS50994"/>
    </source>
</evidence>
<dbReference type="InterPro" id="IPR039537">
    <property type="entry name" value="Retrotran_Ty1/copia-like"/>
</dbReference>
<comment type="caution">
    <text evidence="11">The sequence shown here is derived from an EMBL/GenBank/DDBJ whole genome shotgun (WGS) entry which is preliminary data.</text>
</comment>
<dbReference type="Pfam" id="PF22936">
    <property type="entry name" value="Pol_BBD"/>
    <property type="match status" value="1"/>
</dbReference>
<dbReference type="Pfam" id="PF25597">
    <property type="entry name" value="SH3_retrovirus"/>
    <property type="match status" value="1"/>
</dbReference>
<feature type="compositionally biased region" description="Low complexity" evidence="7">
    <location>
        <begin position="982"/>
        <end position="996"/>
    </location>
</feature>
<keyword evidence="4" id="KW-0064">Aspartyl protease</keyword>
<dbReference type="InterPro" id="IPR011065">
    <property type="entry name" value="Kunitz_inhibitor_STI-like_sf"/>
</dbReference>
<dbReference type="GO" id="GO:0004190">
    <property type="term" value="F:aspartic-type endopeptidase activity"/>
    <property type="evidence" value="ECO:0007669"/>
    <property type="project" value="UniProtKB-KW"/>
</dbReference>
<dbReference type="GO" id="GO:0004866">
    <property type="term" value="F:endopeptidase inhibitor activity"/>
    <property type="evidence" value="ECO:0007669"/>
    <property type="project" value="InterPro"/>
</dbReference>
<dbReference type="InterPro" id="IPR043502">
    <property type="entry name" value="DNA/RNA_pol_sf"/>
</dbReference>